<dbReference type="InParanoid" id="E0VZK7"/>
<proteinExistence type="predicted"/>
<dbReference type="CTD" id="8235296"/>
<keyword evidence="3" id="KW-1185">Reference proteome</keyword>
<dbReference type="RefSeq" id="XP_002431551.1">
    <property type="nucleotide sequence ID" value="XM_002431506.1"/>
</dbReference>
<name>E0VZK7_PEDHC</name>
<dbReference type="KEGG" id="phu:Phum_PHUM535260"/>
<evidence type="ECO:0000313" key="1">
    <source>
        <dbReference type="EMBL" id="EEB18813.1"/>
    </source>
</evidence>
<reference evidence="2" key="3">
    <citation type="submission" date="2021-02" db="UniProtKB">
        <authorList>
            <consortium name="EnsemblMetazoa"/>
        </authorList>
    </citation>
    <scope>IDENTIFICATION</scope>
    <source>
        <strain evidence="2">USDA</strain>
    </source>
</reference>
<protein>
    <submittedName>
        <fullName evidence="1 2">Uncharacterized protein</fullName>
    </submittedName>
</protein>
<dbReference type="AlphaFoldDB" id="E0VZK7"/>
<dbReference type="EMBL" id="AAZO01006495">
    <property type="status" value="NOT_ANNOTATED_CDS"/>
    <property type="molecule type" value="Genomic_DNA"/>
</dbReference>
<evidence type="ECO:0000313" key="2">
    <source>
        <dbReference type="EnsemblMetazoa" id="PHUM535260-PA"/>
    </source>
</evidence>
<dbReference type="Proteomes" id="UP000009046">
    <property type="component" value="Unassembled WGS sequence"/>
</dbReference>
<dbReference type="SUPFAM" id="SSF49599">
    <property type="entry name" value="TRAF domain-like"/>
    <property type="match status" value="1"/>
</dbReference>
<dbReference type="GeneID" id="8235296"/>
<organism>
    <name type="scientific">Pediculus humanus subsp. corporis</name>
    <name type="common">Body louse</name>
    <dbReference type="NCBI Taxonomy" id="121224"/>
    <lineage>
        <taxon>Eukaryota</taxon>
        <taxon>Metazoa</taxon>
        <taxon>Ecdysozoa</taxon>
        <taxon>Arthropoda</taxon>
        <taxon>Hexapoda</taxon>
        <taxon>Insecta</taxon>
        <taxon>Pterygota</taxon>
        <taxon>Neoptera</taxon>
        <taxon>Paraneoptera</taxon>
        <taxon>Psocodea</taxon>
        <taxon>Troctomorpha</taxon>
        <taxon>Phthiraptera</taxon>
        <taxon>Anoplura</taxon>
        <taxon>Pediculidae</taxon>
        <taxon>Pediculus</taxon>
    </lineage>
</organism>
<dbReference type="VEuPathDB" id="VectorBase:PHUM535260"/>
<dbReference type="EMBL" id="DS235853">
    <property type="protein sequence ID" value="EEB18813.1"/>
    <property type="molecule type" value="Genomic_DNA"/>
</dbReference>
<reference evidence="1" key="1">
    <citation type="submission" date="2007-04" db="EMBL/GenBank/DDBJ databases">
        <title>Annotation of Pediculus humanus corporis strain USDA.</title>
        <authorList>
            <person name="Kirkness E."/>
            <person name="Hannick L."/>
            <person name="Hass B."/>
            <person name="Bruggner R."/>
            <person name="Lawson D."/>
            <person name="Bidwell S."/>
            <person name="Joardar V."/>
            <person name="Caler E."/>
            <person name="Walenz B."/>
            <person name="Inman J."/>
            <person name="Schobel S."/>
            <person name="Galinsky K."/>
            <person name="Amedeo P."/>
            <person name="Strausberg R."/>
        </authorList>
    </citation>
    <scope>NUCLEOTIDE SEQUENCE</scope>
    <source>
        <strain evidence="1">USDA</strain>
    </source>
</reference>
<accession>E0VZK7</accession>
<dbReference type="Gene3D" id="3.30.40.10">
    <property type="entry name" value="Zinc/RING finger domain, C3HC4 (zinc finger)"/>
    <property type="match status" value="1"/>
</dbReference>
<sequence>MGRNVIQTNLLQCKTCGEIFEVSPTKMTTREDLLTNELYKNCQKCLQSIRMNQMKQIGDTFQSILMYCKNRNNGCDKELPSCDIHNHEINCEYRPEISFLNYRKHLEKMHQPYIKKVHLNEEYNVVIKAVKDHSVNVSSVVCDEKNQLYFTRKCSIDVQKDLFMVCVHYIGERENAKKYLYKVKINQGIESANAFYEYTAYCGPFVEIPNSPDAHSNCVLLHPKKLFLNDDYLNELKYSVTIKRIKERTESN</sequence>
<dbReference type="HOGENOM" id="CLU_1103895_0_0_1"/>
<dbReference type="InterPro" id="IPR013083">
    <property type="entry name" value="Znf_RING/FYVE/PHD"/>
</dbReference>
<reference evidence="1" key="2">
    <citation type="submission" date="2007-04" db="EMBL/GenBank/DDBJ databases">
        <title>The genome of the human body louse.</title>
        <authorList>
            <consortium name="The Human Body Louse Genome Consortium"/>
            <person name="Kirkness E."/>
            <person name="Walenz B."/>
            <person name="Hass B."/>
            <person name="Bruggner R."/>
            <person name="Strausberg R."/>
        </authorList>
    </citation>
    <scope>NUCLEOTIDE SEQUENCE</scope>
    <source>
        <strain evidence="1">USDA</strain>
    </source>
</reference>
<gene>
    <name evidence="2" type="primary">8235296</name>
    <name evidence="1" type="ORF">Phum_PHUM535260</name>
</gene>
<evidence type="ECO:0000313" key="3">
    <source>
        <dbReference type="Proteomes" id="UP000009046"/>
    </source>
</evidence>
<dbReference type="EnsemblMetazoa" id="PHUM535260-RA">
    <property type="protein sequence ID" value="PHUM535260-PA"/>
    <property type="gene ID" value="PHUM535260"/>
</dbReference>